<evidence type="ECO:0008006" key="5">
    <source>
        <dbReference type="Google" id="ProtNLM"/>
    </source>
</evidence>
<dbReference type="OrthoDB" id="1750606at2759"/>
<dbReference type="InterPro" id="IPR025836">
    <property type="entry name" value="Zn_knuckle_CX2CX4HX4C"/>
</dbReference>
<protein>
    <recommendedName>
        <fullName evidence="5">DUF4283 domain-containing protein</fullName>
    </recommendedName>
</protein>
<reference evidence="3" key="1">
    <citation type="submission" date="2022-02" db="EMBL/GenBank/DDBJ databases">
        <authorList>
            <person name="Henning P.M."/>
            <person name="McCubbin A.G."/>
            <person name="Shore J.S."/>
        </authorList>
    </citation>
    <scope>NUCLEOTIDE SEQUENCE</scope>
    <source>
        <strain evidence="3">F60SS</strain>
        <tissue evidence="3">Leaves</tissue>
    </source>
</reference>
<gene>
    <name evidence="3" type="ORF">Tsubulata_030446</name>
</gene>
<accession>A0A9Q0G6Y1</accession>
<feature type="domain" description="Zinc knuckle CX2CX4HX4C" evidence="2">
    <location>
        <begin position="199"/>
        <end position="244"/>
    </location>
</feature>
<organism evidence="3 4">
    <name type="scientific">Turnera subulata</name>
    <dbReference type="NCBI Taxonomy" id="218843"/>
    <lineage>
        <taxon>Eukaryota</taxon>
        <taxon>Viridiplantae</taxon>
        <taxon>Streptophyta</taxon>
        <taxon>Embryophyta</taxon>
        <taxon>Tracheophyta</taxon>
        <taxon>Spermatophyta</taxon>
        <taxon>Magnoliopsida</taxon>
        <taxon>eudicotyledons</taxon>
        <taxon>Gunneridae</taxon>
        <taxon>Pentapetalae</taxon>
        <taxon>rosids</taxon>
        <taxon>fabids</taxon>
        <taxon>Malpighiales</taxon>
        <taxon>Passifloraceae</taxon>
        <taxon>Turnera</taxon>
    </lineage>
</organism>
<dbReference type="PANTHER" id="PTHR31286:SF167">
    <property type="entry name" value="OS09G0268800 PROTEIN"/>
    <property type="match status" value="1"/>
</dbReference>
<evidence type="ECO:0000259" key="1">
    <source>
        <dbReference type="Pfam" id="PF14111"/>
    </source>
</evidence>
<dbReference type="PANTHER" id="PTHR31286">
    <property type="entry name" value="GLYCINE-RICH CELL WALL STRUCTURAL PROTEIN 1.8-LIKE"/>
    <property type="match status" value="1"/>
</dbReference>
<dbReference type="InterPro" id="IPR025558">
    <property type="entry name" value="DUF4283"/>
</dbReference>
<dbReference type="AlphaFoldDB" id="A0A9Q0G6Y1"/>
<feature type="domain" description="DUF4283" evidence="1">
    <location>
        <begin position="62"/>
        <end position="136"/>
    </location>
</feature>
<dbReference type="InterPro" id="IPR040256">
    <property type="entry name" value="At4g02000-like"/>
</dbReference>
<dbReference type="EMBL" id="JAKUCV010001981">
    <property type="protein sequence ID" value="KAJ4844332.1"/>
    <property type="molecule type" value="Genomic_DNA"/>
</dbReference>
<evidence type="ECO:0000259" key="2">
    <source>
        <dbReference type="Pfam" id="PF14392"/>
    </source>
</evidence>
<proteinExistence type="predicted"/>
<sequence>MLSFVFVFLGSSYRVSVIFSVNLRFGGENEVTTPVIESEEEEEVLELEAVAPEQRSQDHWGILARVLGSKHVNLQAFSNLTRKVWNPRKGLEAEQLGRNLFLFHLFNKRDRQEVIDAELPWFFEKRVVVLKKVTENKVQTQVELNKVPIWVQLNNIPWNLRSKSNVTNIALKVGRFLSSDEKGEQGWGRFIRARISVHVEKPIRRSVTIRAEQGTKAEVTFRYEGLPNFYYLYGRMDHLLKKCDQRCEDSDEEECTHYGEWLRASPRKPFRLQKKANDAMAPALKTEVVRKLFAQENAIGVLVAERLDKEQFTSDLDRVLCLDMTRRSGSIID</sequence>
<comment type="caution">
    <text evidence="3">The sequence shown here is derived from an EMBL/GenBank/DDBJ whole genome shotgun (WGS) entry which is preliminary data.</text>
</comment>
<name>A0A9Q0G6Y1_9ROSI</name>
<dbReference type="Pfam" id="PF14392">
    <property type="entry name" value="zf-CCHC_4"/>
    <property type="match status" value="1"/>
</dbReference>
<evidence type="ECO:0000313" key="4">
    <source>
        <dbReference type="Proteomes" id="UP001141552"/>
    </source>
</evidence>
<evidence type="ECO:0000313" key="3">
    <source>
        <dbReference type="EMBL" id="KAJ4844332.1"/>
    </source>
</evidence>
<dbReference type="Pfam" id="PF14111">
    <property type="entry name" value="DUF4283"/>
    <property type="match status" value="1"/>
</dbReference>
<reference evidence="3" key="2">
    <citation type="journal article" date="2023" name="Plants (Basel)">
        <title>Annotation of the Turnera subulata (Passifloraceae) Draft Genome Reveals the S-Locus Evolved after the Divergence of Turneroideae from Passifloroideae in a Stepwise Manner.</title>
        <authorList>
            <person name="Henning P.M."/>
            <person name="Roalson E.H."/>
            <person name="Mir W."/>
            <person name="McCubbin A.G."/>
            <person name="Shore J.S."/>
        </authorList>
    </citation>
    <scope>NUCLEOTIDE SEQUENCE</scope>
    <source>
        <strain evidence="3">F60SS</strain>
    </source>
</reference>
<dbReference type="Proteomes" id="UP001141552">
    <property type="component" value="Unassembled WGS sequence"/>
</dbReference>
<keyword evidence="4" id="KW-1185">Reference proteome</keyword>